<protein>
    <submittedName>
        <fullName evidence="1">Uncharacterized protein</fullName>
    </submittedName>
</protein>
<reference evidence="2" key="1">
    <citation type="journal article" date="2023" name="G3 (Bethesda)">
        <title>Genome assembly and association tests identify interacting loci associated with vigor, precocity, and sex in interspecific pistachio rootstocks.</title>
        <authorList>
            <person name="Palmer W."/>
            <person name="Jacygrad E."/>
            <person name="Sagayaradj S."/>
            <person name="Cavanaugh K."/>
            <person name="Han R."/>
            <person name="Bertier L."/>
            <person name="Beede B."/>
            <person name="Kafkas S."/>
            <person name="Golino D."/>
            <person name="Preece J."/>
            <person name="Michelmore R."/>
        </authorList>
    </citation>
    <scope>NUCLEOTIDE SEQUENCE [LARGE SCALE GENOMIC DNA]</scope>
</reference>
<keyword evidence="2" id="KW-1185">Reference proteome</keyword>
<gene>
    <name evidence="1" type="ORF">Pint_24303</name>
</gene>
<comment type="caution">
    <text evidence="1">The sequence shown here is derived from an EMBL/GenBank/DDBJ whole genome shotgun (WGS) entry which is preliminary data.</text>
</comment>
<evidence type="ECO:0000313" key="1">
    <source>
        <dbReference type="EMBL" id="KAJ0034427.1"/>
    </source>
</evidence>
<proteinExistence type="predicted"/>
<dbReference type="Proteomes" id="UP001163603">
    <property type="component" value="Chromosome 7"/>
</dbReference>
<name>A0ACC0YDL3_9ROSI</name>
<organism evidence="1 2">
    <name type="scientific">Pistacia integerrima</name>
    <dbReference type="NCBI Taxonomy" id="434235"/>
    <lineage>
        <taxon>Eukaryota</taxon>
        <taxon>Viridiplantae</taxon>
        <taxon>Streptophyta</taxon>
        <taxon>Embryophyta</taxon>
        <taxon>Tracheophyta</taxon>
        <taxon>Spermatophyta</taxon>
        <taxon>Magnoliopsida</taxon>
        <taxon>eudicotyledons</taxon>
        <taxon>Gunneridae</taxon>
        <taxon>Pentapetalae</taxon>
        <taxon>rosids</taxon>
        <taxon>malvids</taxon>
        <taxon>Sapindales</taxon>
        <taxon>Anacardiaceae</taxon>
        <taxon>Pistacia</taxon>
    </lineage>
</organism>
<sequence>MQKTLTFLLLLLLFLSVHLQLQCEAAAINVDDDDVIEKICRKTPFHDLCVATLQPIANTPNSNIKGLASSVANIVLGNATDTLHYIEGLIKQTSDPKEERALAECAELYISVVKYELPQAIEALSKGQYGFANYGISDAAKLVDQCDKGFPGKSGSPLSDRNKLIHSLSQIAVAIINVLAKG</sequence>
<accession>A0ACC0YDL3</accession>
<evidence type="ECO:0000313" key="2">
    <source>
        <dbReference type="Proteomes" id="UP001163603"/>
    </source>
</evidence>
<dbReference type="EMBL" id="CM047742">
    <property type="protein sequence ID" value="KAJ0034427.1"/>
    <property type="molecule type" value="Genomic_DNA"/>
</dbReference>